<dbReference type="CDD" id="cd22786">
    <property type="entry name" value="DPBB_YuiC-like"/>
    <property type="match status" value="1"/>
</dbReference>
<reference evidence="8" key="1">
    <citation type="submission" date="2016-10" db="EMBL/GenBank/DDBJ databases">
        <authorList>
            <person name="Varghese N."/>
            <person name="Submissions S."/>
        </authorList>
    </citation>
    <scope>NUCLEOTIDE SEQUENCE [LARGE SCALE GENOMIC DNA]</scope>
    <source>
        <strain evidence="8">DSM 19183</strain>
    </source>
</reference>
<evidence type="ECO:0000256" key="2">
    <source>
        <dbReference type="SAM" id="Coils"/>
    </source>
</evidence>
<dbReference type="PANTHER" id="PTHR39160">
    <property type="entry name" value="CELL WALL-BINDING PROTEIN YOCH"/>
    <property type="match status" value="1"/>
</dbReference>
<dbReference type="InterPro" id="IPR010611">
    <property type="entry name" value="3D_dom"/>
</dbReference>
<feature type="domain" description="Peptidoglycan hydrolase PcsB coiled-coil" evidence="6">
    <location>
        <begin position="88"/>
        <end position="154"/>
    </location>
</feature>
<dbReference type="InterPro" id="IPR057309">
    <property type="entry name" value="PcsB_CC"/>
</dbReference>
<dbReference type="GO" id="GO:0009254">
    <property type="term" value="P:peptidoglycan turnover"/>
    <property type="evidence" value="ECO:0007669"/>
    <property type="project" value="InterPro"/>
</dbReference>
<dbReference type="STRING" id="426702.SAMN04488099_10987"/>
<sequence>MKKNIVGMVVAVLAFLSLGQITTASAQTLEAIREQQEQTQDEIDSLQKEVNTVLEEVSVLSTELAELDVEIEEKLEEIGQTESEVAAQEEIVEARMEQAKQRLQSLQLNESTQNIVLTILESESLSDLFNRALVIMRLTDAGNQQLELAEEEVQVLVALQEELETAQQELEERRELAASQKEVFDGKVSELQALIRDNQSQLTELIEREAVEEARIEEARRVAREEAARAAAQKEEEERAARAAARAEAEQQTEVSVSSSINSSAQAAEQNSSNSSSSNSSSSNNSSSNVNSNSNSNSSTAPAPAPAEPEKSSGRTLRVQATGYSTKQPNLSTHTATGIDLRINPRVIAVDPSVIPLGSMVEVEGMGVYIAGDTGGAIRGNIIDIHFQTVGEALSWGRRSVTIRVLD</sequence>
<evidence type="ECO:0000313" key="7">
    <source>
        <dbReference type="EMBL" id="SEK98509.1"/>
    </source>
</evidence>
<dbReference type="EMBL" id="FNZU01000009">
    <property type="protein sequence ID" value="SEK98509.1"/>
    <property type="molecule type" value="Genomic_DNA"/>
</dbReference>
<protein>
    <submittedName>
        <fullName evidence="7">3D (Asp-Asp-Asp) domain-containing protein</fullName>
    </submittedName>
</protein>
<dbReference type="OrthoDB" id="9798935at2"/>
<evidence type="ECO:0000256" key="3">
    <source>
        <dbReference type="SAM" id="MobiDB-lite"/>
    </source>
</evidence>
<evidence type="ECO:0000256" key="1">
    <source>
        <dbReference type="ARBA" id="ARBA00022729"/>
    </source>
</evidence>
<evidence type="ECO:0000259" key="5">
    <source>
        <dbReference type="Pfam" id="PF06725"/>
    </source>
</evidence>
<keyword evidence="8" id="KW-1185">Reference proteome</keyword>
<dbReference type="Pfam" id="PF24568">
    <property type="entry name" value="CC_PcsB"/>
    <property type="match status" value="1"/>
</dbReference>
<dbReference type="RefSeq" id="WP_091481467.1">
    <property type="nucleotide sequence ID" value="NZ_BJYC01000011.1"/>
</dbReference>
<dbReference type="Proteomes" id="UP000199081">
    <property type="component" value="Unassembled WGS sequence"/>
</dbReference>
<dbReference type="GO" id="GO:0004553">
    <property type="term" value="F:hydrolase activity, hydrolyzing O-glycosyl compounds"/>
    <property type="evidence" value="ECO:0007669"/>
    <property type="project" value="InterPro"/>
</dbReference>
<dbReference type="GO" id="GO:0019867">
    <property type="term" value="C:outer membrane"/>
    <property type="evidence" value="ECO:0007669"/>
    <property type="project" value="InterPro"/>
</dbReference>
<feature type="compositionally biased region" description="Basic and acidic residues" evidence="3">
    <location>
        <begin position="227"/>
        <end position="249"/>
    </location>
</feature>
<dbReference type="PANTHER" id="PTHR39160:SF4">
    <property type="entry name" value="RESUSCITATION-PROMOTING FACTOR RPFB"/>
    <property type="match status" value="1"/>
</dbReference>
<organism evidence="7 8">
    <name type="scientific">Alkalibacterium pelagium</name>
    <dbReference type="NCBI Taxonomy" id="426702"/>
    <lineage>
        <taxon>Bacteria</taxon>
        <taxon>Bacillati</taxon>
        <taxon>Bacillota</taxon>
        <taxon>Bacilli</taxon>
        <taxon>Lactobacillales</taxon>
        <taxon>Carnobacteriaceae</taxon>
        <taxon>Alkalibacterium</taxon>
    </lineage>
</organism>
<dbReference type="Pfam" id="PF06725">
    <property type="entry name" value="3D"/>
    <property type="match status" value="1"/>
</dbReference>
<feature type="compositionally biased region" description="Low complexity" evidence="3">
    <location>
        <begin position="255"/>
        <end position="302"/>
    </location>
</feature>
<dbReference type="Gene3D" id="6.10.250.3150">
    <property type="match status" value="1"/>
</dbReference>
<feature type="coiled-coil region" evidence="2">
    <location>
        <begin position="29"/>
        <end position="109"/>
    </location>
</feature>
<dbReference type="InterPro" id="IPR036908">
    <property type="entry name" value="RlpA-like_sf"/>
</dbReference>
<feature type="chain" id="PRO_5011788924" evidence="4">
    <location>
        <begin position="27"/>
        <end position="407"/>
    </location>
</feature>
<keyword evidence="2" id="KW-0175">Coiled coil</keyword>
<feature type="domain" description="3D" evidence="5">
    <location>
        <begin position="346"/>
        <end position="406"/>
    </location>
</feature>
<keyword evidence="1 4" id="KW-0732">Signal</keyword>
<evidence type="ECO:0000259" key="6">
    <source>
        <dbReference type="Pfam" id="PF24568"/>
    </source>
</evidence>
<evidence type="ECO:0000256" key="4">
    <source>
        <dbReference type="SAM" id="SignalP"/>
    </source>
</evidence>
<name>A0A1H7LI71_9LACT</name>
<dbReference type="AlphaFoldDB" id="A0A1H7LI71"/>
<proteinExistence type="predicted"/>
<dbReference type="SUPFAM" id="SSF50685">
    <property type="entry name" value="Barwin-like endoglucanases"/>
    <property type="match status" value="1"/>
</dbReference>
<dbReference type="InterPro" id="IPR051933">
    <property type="entry name" value="Resuscitation_pf_RpfB"/>
</dbReference>
<feature type="signal peptide" evidence="4">
    <location>
        <begin position="1"/>
        <end position="26"/>
    </location>
</feature>
<evidence type="ECO:0000313" key="8">
    <source>
        <dbReference type="Proteomes" id="UP000199081"/>
    </source>
</evidence>
<gene>
    <name evidence="7" type="ORF">SAMN04488099_10987</name>
</gene>
<feature type="region of interest" description="Disordered" evidence="3">
    <location>
        <begin position="227"/>
        <end position="316"/>
    </location>
</feature>
<accession>A0A1H7LI71</accession>